<organism evidence="9 10">
    <name type="scientific">Hyphomonas jannaschiana VP2</name>
    <dbReference type="NCBI Taxonomy" id="1280952"/>
    <lineage>
        <taxon>Bacteria</taxon>
        <taxon>Pseudomonadati</taxon>
        <taxon>Pseudomonadota</taxon>
        <taxon>Alphaproteobacteria</taxon>
        <taxon>Hyphomonadales</taxon>
        <taxon>Hyphomonadaceae</taxon>
        <taxon>Hyphomonas</taxon>
    </lineage>
</organism>
<keyword evidence="6 8" id="KW-1133">Transmembrane helix</keyword>
<dbReference type="Pfam" id="PF05128">
    <property type="entry name" value="DUF697"/>
    <property type="match status" value="1"/>
</dbReference>
<feature type="transmembrane region" description="Helical" evidence="8">
    <location>
        <begin position="41"/>
        <end position="61"/>
    </location>
</feature>
<evidence type="ECO:0000256" key="8">
    <source>
        <dbReference type="SAM" id="Phobius"/>
    </source>
</evidence>
<evidence type="ECO:0000256" key="7">
    <source>
        <dbReference type="ARBA" id="ARBA00023136"/>
    </source>
</evidence>
<proteinExistence type="inferred from homology"/>
<evidence type="ECO:0000256" key="2">
    <source>
        <dbReference type="ARBA" id="ARBA00008255"/>
    </source>
</evidence>
<dbReference type="InterPro" id="IPR006507">
    <property type="entry name" value="UPF0283"/>
</dbReference>
<protein>
    <recommendedName>
        <fullName evidence="11">DUF697 domain-containing protein</fullName>
    </recommendedName>
</protein>
<evidence type="ECO:0000313" key="9">
    <source>
        <dbReference type="EMBL" id="KCZ88044.1"/>
    </source>
</evidence>
<comment type="caution">
    <text evidence="9">The sequence shown here is derived from an EMBL/GenBank/DDBJ whole genome shotgun (WGS) entry which is preliminary data.</text>
</comment>
<reference evidence="9 10" key="1">
    <citation type="journal article" date="2014" name="Antonie Van Leeuwenhoek">
        <title>Hyphomonas beringensis sp. nov. and Hyphomonas chukchiensis sp. nov., isolated from surface seawater of the Bering Sea and Chukchi Sea.</title>
        <authorList>
            <person name="Li C."/>
            <person name="Lai Q."/>
            <person name="Li G."/>
            <person name="Dong C."/>
            <person name="Wang J."/>
            <person name="Liao Y."/>
            <person name="Shao Z."/>
        </authorList>
    </citation>
    <scope>NUCLEOTIDE SEQUENCE [LARGE SCALE GENOMIC DNA]</scope>
    <source>
        <strain evidence="9 10">VP2</strain>
    </source>
</reference>
<gene>
    <name evidence="9" type="ORF">HJA_10695</name>
</gene>
<comment type="similarity">
    <text evidence="2">Belongs to the UPF0283 family.</text>
</comment>
<keyword evidence="10" id="KW-1185">Reference proteome</keyword>
<evidence type="ECO:0000256" key="1">
    <source>
        <dbReference type="ARBA" id="ARBA00004429"/>
    </source>
</evidence>
<evidence type="ECO:0000313" key="10">
    <source>
        <dbReference type="Proteomes" id="UP000024816"/>
    </source>
</evidence>
<evidence type="ECO:0008006" key="11">
    <source>
        <dbReference type="Google" id="ProtNLM"/>
    </source>
</evidence>
<dbReference type="OrthoDB" id="9816060at2"/>
<dbReference type="PATRIC" id="fig|1280952.3.peg.2137"/>
<dbReference type="InterPro" id="IPR021147">
    <property type="entry name" value="DUF697"/>
</dbReference>
<keyword evidence="5 8" id="KW-0812">Transmembrane</keyword>
<evidence type="ECO:0000256" key="5">
    <source>
        <dbReference type="ARBA" id="ARBA00022692"/>
    </source>
</evidence>
<dbReference type="EMBL" id="ARYJ01000006">
    <property type="protein sequence ID" value="KCZ88044.1"/>
    <property type="molecule type" value="Genomic_DNA"/>
</dbReference>
<dbReference type="GO" id="GO:0005886">
    <property type="term" value="C:plasma membrane"/>
    <property type="evidence" value="ECO:0007669"/>
    <property type="project" value="UniProtKB-SubCell"/>
</dbReference>
<comment type="subcellular location">
    <subcellularLocation>
        <location evidence="1">Cell inner membrane</location>
        <topology evidence="1">Multi-pass membrane protein</topology>
    </subcellularLocation>
</comment>
<name>A0A059FBQ6_9PROT</name>
<dbReference type="eggNOG" id="COG3768">
    <property type="taxonomic scope" value="Bacteria"/>
</dbReference>
<sequence>MARKKAKAIPGPDQPAKDGTEWELASQWAQGWKFLKWSATAFLVIAFMVVIGQGFLFYRLFDDVHPVLGYAYIVVLALMLVVLVGRPIMGFLSMPVAAKPPSIPIDPKAPSPKALAARLRYDLKYLLMLSENPLVKEERGELEESILRGQALLERARRAGPEEALMISADLEHFERDHIEAVLKPLDKKVDQLIHAEAVGVGIATAVSMNGTVDAFIVLWRNANLVAKVARTYFGRPHLWGSLRILRDVAAIVVVARALEDVTDLTGDVIGSLLGRMGGLVAGPVMDGGVNAMMTLKLGYLAKRRCRSFKGWSSGQAKSISAEALKDVKEESGSVIGDLLKGVGGLTSTATRATEKALAGSRSAWGLVQSWFGGNKPAGSGPGS</sequence>
<dbReference type="STRING" id="1280952.HJA_10695"/>
<dbReference type="RefSeq" id="WP_035582002.1">
    <property type="nucleotide sequence ID" value="NZ_ARYJ01000006.1"/>
</dbReference>
<keyword evidence="7 8" id="KW-0472">Membrane</keyword>
<evidence type="ECO:0000256" key="3">
    <source>
        <dbReference type="ARBA" id="ARBA00022475"/>
    </source>
</evidence>
<keyword evidence="3" id="KW-1003">Cell membrane</keyword>
<dbReference type="Proteomes" id="UP000024816">
    <property type="component" value="Unassembled WGS sequence"/>
</dbReference>
<keyword evidence="4" id="KW-0997">Cell inner membrane</keyword>
<dbReference type="PANTHER" id="PTHR39342">
    <property type="entry name" value="UPF0283 MEMBRANE PROTEIN YCJF"/>
    <property type="match status" value="1"/>
</dbReference>
<evidence type="ECO:0000256" key="4">
    <source>
        <dbReference type="ARBA" id="ARBA00022519"/>
    </source>
</evidence>
<accession>A0A059FBQ6</accession>
<evidence type="ECO:0000256" key="6">
    <source>
        <dbReference type="ARBA" id="ARBA00022989"/>
    </source>
</evidence>
<feature type="transmembrane region" description="Helical" evidence="8">
    <location>
        <begin position="67"/>
        <end position="85"/>
    </location>
</feature>
<dbReference type="PANTHER" id="PTHR39342:SF1">
    <property type="entry name" value="UPF0283 MEMBRANE PROTEIN YCJF"/>
    <property type="match status" value="1"/>
</dbReference>
<dbReference type="AlphaFoldDB" id="A0A059FBQ6"/>